<dbReference type="GO" id="GO:0016831">
    <property type="term" value="F:carboxy-lyase activity"/>
    <property type="evidence" value="ECO:0007669"/>
    <property type="project" value="InterPro"/>
</dbReference>
<dbReference type="SUPFAM" id="SSF51556">
    <property type="entry name" value="Metallo-dependent hydrolases"/>
    <property type="match status" value="1"/>
</dbReference>
<keyword evidence="4" id="KW-1185">Reference proteome</keyword>
<dbReference type="PANTHER" id="PTHR21240">
    <property type="entry name" value="2-AMINO-3-CARBOXYLMUCONATE-6-SEMIALDEHYDE DECARBOXYLASE"/>
    <property type="match status" value="1"/>
</dbReference>
<keyword evidence="1" id="KW-0456">Lyase</keyword>
<organism evidence="3 4">
    <name type="scientific">Pigmentiphaga humi</name>
    <dbReference type="NCBI Taxonomy" id="2478468"/>
    <lineage>
        <taxon>Bacteria</taxon>
        <taxon>Pseudomonadati</taxon>
        <taxon>Pseudomonadota</taxon>
        <taxon>Betaproteobacteria</taxon>
        <taxon>Burkholderiales</taxon>
        <taxon>Alcaligenaceae</taxon>
        <taxon>Pigmentiphaga</taxon>
    </lineage>
</organism>
<dbReference type="Gene3D" id="3.20.20.140">
    <property type="entry name" value="Metal-dependent hydrolases"/>
    <property type="match status" value="1"/>
</dbReference>
<accession>A0A3P4B4V0</accession>
<dbReference type="InterPro" id="IPR032466">
    <property type="entry name" value="Metal_Hydrolase"/>
</dbReference>
<feature type="domain" description="Amidohydrolase-related" evidence="2">
    <location>
        <begin position="7"/>
        <end position="315"/>
    </location>
</feature>
<name>A0A3P4B4V0_9BURK</name>
<dbReference type="InterPro" id="IPR032465">
    <property type="entry name" value="ACMSD"/>
</dbReference>
<dbReference type="GO" id="GO:0016787">
    <property type="term" value="F:hydrolase activity"/>
    <property type="evidence" value="ECO:0007669"/>
    <property type="project" value="UniProtKB-KW"/>
</dbReference>
<dbReference type="RefSeq" id="WP_124079687.1">
    <property type="nucleotide sequence ID" value="NZ_UWPJ01000017.1"/>
</dbReference>
<dbReference type="GO" id="GO:0005737">
    <property type="term" value="C:cytoplasm"/>
    <property type="evidence" value="ECO:0007669"/>
    <property type="project" value="TreeGrafter"/>
</dbReference>
<gene>
    <name evidence="3" type="ORF">PIGHUM_02252</name>
</gene>
<dbReference type="EMBL" id="UWPJ01000017">
    <property type="protein sequence ID" value="VCU70185.1"/>
    <property type="molecule type" value="Genomic_DNA"/>
</dbReference>
<dbReference type="InterPro" id="IPR006680">
    <property type="entry name" value="Amidohydro-rel"/>
</dbReference>
<dbReference type="Pfam" id="PF04909">
    <property type="entry name" value="Amidohydro_2"/>
    <property type="match status" value="1"/>
</dbReference>
<keyword evidence="3" id="KW-0378">Hydrolase</keyword>
<evidence type="ECO:0000313" key="3">
    <source>
        <dbReference type="EMBL" id="VCU70185.1"/>
    </source>
</evidence>
<sequence length="319" mass="35670">MANAHRIDVHTHMIPDFYRQAAIDAGAVPAQGRYPNWSPELALKMMEANDIATLITSVAYPGFLFGSLDEAARLARRCNEFAVEIGEKWPGRFGGFASLPIQDPFDLDRGREEIAYALDTLKMDGVMLFASYGEKFLGDAVFDPLMEELNRRSAVVFIHPTYHPSSKKIDLPFPGFLVEYLFDTTRAAVNMLYADTLGRYPNIKFILAHAGGTLPYISWRVAVSPTIDRRLPQWSIEEVYAKLRLFWYDTALSPTASTMGSLQEVAAPDRILFATDWPMAGETGTVESVRNLAALDIGQERHAAINRGNALKLFPKYAR</sequence>
<evidence type="ECO:0000256" key="1">
    <source>
        <dbReference type="ARBA" id="ARBA00023239"/>
    </source>
</evidence>
<dbReference type="OrthoDB" id="149172at2"/>
<dbReference type="Proteomes" id="UP000277294">
    <property type="component" value="Unassembled WGS sequence"/>
</dbReference>
<protein>
    <submittedName>
        <fullName evidence="3">Amidohydrolase</fullName>
    </submittedName>
</protein>
<evidence type="ECO:0000313" key="4">
    <source>
        <dbReference type="Proteomes" id="UP000277294"/>
    </source>
</evidence>
<proteinExistence type="predicted"/>
<dbReference type="PANTHER" id="PTHR21240:SF28">
    <property type="entry name" value="ISO-OROTATE DECARBOXYLASE (EUROFUNG)"/>
    <property type="match status" value="1"/>
</dbReference>
<evidence type="ECO:0000259" key="2">
    <source>
        <dbReference type="Pfam" id="PF04909"/>
    </source>
</evidence>
<reference evidence="3 4" key="1">
    <citation type="submission" date="2018-10" db="EMBL/GenBank/DDBJ databases">
        <authorList>
            <person name="Criscuolo A."/>
        </authorList>
    </citation>
    <scope>NUCLEOTIDE SEQUENCE [LARGE SCALE GENOMIC DNA]</scope>
    <source>
        <strain evidence="3">DnA1</strain>
    </source>
</reference>
<dbReference type="AlphaFoldDB" id="A0A3P4B4V0"/>
<dbReference type="GO" id="GO:0019748">
    <property type="term" value="P:secondary metabolic process"/>
    <property type="evidence" value="ECO:0007669"/>
    <property type="project" value="TreeGrafter"/>
</dbReference>